<dbReference type="EMBL" id="JBJYXY010000001">
    <property type="protein sequence ID" value="MFN2975367.1"/>
    <property type="molecule type" value="Genomic_DNA"/>
</dbReference>
<sequence>MLTTEVIDSKGVTDALKAGEDGAVTVFDGIVRNNTKGRQTLYLDYTAYEPMALEQMRALSAEAMERFGVRDVALVHRLGRLTVGETSVLIAVASAHRGPTFEACRWLIDTLKKQVPIWKKEVFVDGAVWGAGEPFPAEISLTGATADTLS</sequence>
<dbReference type="Proteomes" id="UP001634747">
    <property type="component" value="Unassembled WGS sequence"/>
</dbReference>
<name>A0ABW9KJU5_9BACT</name>
<dbReference type="SUPFAM" id="SSF54690">
    <property type="entry name" value="Molybdopterin synthase subunit MoaE"/>
    <property type="match status" value="1"/>
</dbReference>
<dbReference type="RefSeq" id="WP_263413105.1">
    <property type="nucleotide sequence ID" value="NZ_BAABBH010000001.1"/>
</dbReference>
<comment type="similarity">
    <text evidence="2">Belongs to the MoaE family.</text>
</comment>
<comment type="catalytic activity">
    <reaction evidence="11">
        <text>2 [molybdopterin-synthase sulfur-carrier protein]-C-terminal-Gly-aminoethanethioate + cyclic pyranopterin phosphate + H2O = molybdopterin + 2 [molybdopterin-synthase sulfur-carrier protein]-C-terminal Gly-Gly + 2 H(+)</text>
        <dbReference type="Rhea" id="RHEA:26333"/>
        <dbReference type="Rhea" id="RHEA-COMP:12202"/>
        <dbReference type="Rhea" id="RHEA-COMP:19907"/>
        <dbReference type="ChEBI" id="CHEBI:15377"/>
        <dbReference type="ChEBI" id="CHEBI:15378"/>
        <dbReference type="ChEBI" id="CHEBI:58698"/>
        <dbReference type="ChEBI" id="CHEBI:59648"/>
        <dbReference type="ChEBI" id="CHEBI:90778"/>
        <dbReference type="ChEBI" id="CHEBI:232372"/>
        <dbReference type="EC" id="2.8.1.12"/>
    </reaction>
</comment>
<dbReference type="InterPro" id="IPR003448">
    <property type="entry name" value="Mopterin_biosynth_MoaE"/>
</dbReference>
<keyword evidence="13" id="KW-1185">Reference proteome</keyword>
<dbReference type="Pfam" id="PF02391">
    <property type="entry name" value="MoaE"/>
    <property type="match status" value="1"/>
</dbReference>
<evidence type="ECO:0000256" key="10">
    <source>
        <dbReference type="ARBA" id="ARBA00032474"/>
    </source>
</evidence>
<dbReference type="Gene3D" id="3.90.1170.40">
    <property type="entry name" value="Molybdopterin biosynthesis MoaE subunit"/>
    <property type="match status" value="1"/>
</dbReference>
<protein>
    <recommendedName>
        <fullName evidence="4">Molybdopterin synthase catalytic subunit</fullName>
        <ecNumber evidence="3">2.8.1.12</ecNumber>
    </recommendedName>
    <alternativeName>
        <fullName evidence="9">MPT synthase subunit 2</fullName>
    </alternativeName>
    <alternativeName>
        <fullName evidence="7">Molybdenum cofactor biosynthesis protein E</fullName>
    </alternativeName>
    <alternativeName>
        <fullName evidence="8">Molybdopterin-converting factor large subunit</fullName>
    </alternativeName>
    <alternativeName>
        <fullName evidence="10">Molybdopterin-converting factor subunit 2</fullName>
    </alternativeName>
</protein>
<accession>A0ABW9KJU5</accession>
<comment type="subunit">
    <text evidence="6">Heterotetramer of 2 MoaD subunits and 2 MoaE subunits. Also stable as homodimer. The enzyme changes between these two forms during catalysis.</text>
</comment>
<keyword evidence="5" id="KW-0501">Molybdenum cofactor biosynthesis</keyword>
<evidence type="ECO:0000256" key="7">
    <source>
        <dbReference type="ARBA" id="ARBA00029745"/>
    </source>
</evidence>
<evidence type="ECO:0000256" key="4">
    <source>
        <dbReference type="ARBA" id="ARBA00013858"/>
    </source>
</evidence>
<comment type="pathway">
    <text evidence="1">Cofactor biosynthesis; molybdopterin biosynthesis.</text>
</comment>
<evidence type="ECO:0000256" key="8">
    <source>
        <dbReference type="ARBA" id="ARBA00030407"/>
    </source>
</evidence>
<evidence type="ECO:0000313" key="13">
    <source>
        <dbReference type="Proteomes" id="UP001634747"/>
    </source>
</evidence>
<evidence type="ECO:0000256" key="3">
    <source>
        <dbReference type="ARBA" id="ARBA00011950"/>
    </source>
</evidence>
<evidence type="ECO:0000256" key="1">
    <source>
        <dbReference type="ARBA" id="ARBA00005046"/>
    </source>
</evidence>
<comment type="caution">
    <text evidence="12">The sequence shown here is derived from an EMBL/GenBank/DDBJ whole genome shotgun (WGS) entry which is preliminary data.</text>
</comment>
<gene>
    <name evidence="12" type="ORF">ACK2TP_06295</name>
</gene>
<dbReference type="CDD" id="cd00756">
    <property type="entry name" value="MoaE"/>
    <property type="match status" value="1"/>
</dbReference>
<evidence type="ECO:0000256" key="11">
    <source>
        <dbReference type="ARBA" id="ARBA00049878"/>
    </source>
</evidence>
<reference evidence="12 13" key="1">
    <citation type="submission" date="2024-12" db="EMBL/GenBank/DDBJ databases">
        <authorList>
            <person name="Lee Y."/>
        </authorList>
    </citation>
    <scope>NUCLEOTIDE SEQUENCE [LARGE SCALE GENOMIC DNA]</scope>
    <source>
        <strain evidence="12 13">03SUJ4</strain>
    </source>
</reference>
<proteinExistence type="inferred from homology"/>
<evidence type="ECO:0000256" key="6">
    <source>
        <dbReference type="ARBA" id="ARBA00026066"/>
    </source>
</evidence>
<evidence type="ECO:0000313" key="12">
    <source>
        <dbReference type="EMBL" id="MFN2975367.1"/>
    </source>
</evidence>
<dbReference type="InterPro" id="IPR036563">
    <property type="entry name" value="MoaE_sf"/>
</dbReference>
<evidence type="ECO:0000256" key="9">
    <source>
        <dbReference type="ARBA" id="ARBA00030781"/>
    </source>
</evidence>
<evidence type="ECO:0000256" key="5">
    <source>
        <dbReference type="ARBA" id="ARBA00023150"/>
    </source>
</evidence>
<organism evidence="12 13">
    <name type="scientific">Terriglobus aquaticus</name>
    <dbReference type="NCBI Taxonomy" id="940139"/>
    <lineage>
        <taxon>Bacteria</taxon>
        <taxon>Pseudomonadati</taxon>
        <taxon>Acidobacteriota</taxon>
        <taxon>Terriglobia</taxon>
        <taxon>Terriglobales</taxon>
        <taxon>Acidobacteriaceae</taxon>
        <taxon>Terriglobus</taxon>
    </lineage>
</organism>
<dbReference type="PANTHER" id="PTHR23404">
    <property type="entry name" value="MOLYBDOPTERIN SYNTHASE RELATED"/>
    <property type="match status" value="1"/>
</dbReference>
<dbReference type="EC" id="2.8.1.12" evidence="3"/>
<evidence type="ECO:0000256" key="2">
    <source>
        <dbReference type="ARBA" id="ARBA00005426"/>
    </source>
</evidence>